<feature type="transmembrane region" description="Helical" evidence="7">
    <location>
        <begin position="94"/>
        <end position="110"/>
    </location>
</feature>
<evidence type="ECO:0000256" key="1">
    <source>
        <dbReference type="ARBA" id="ARBA00004141"/>
    </source>
</evidence>
<evidence type="ECO:0000256" key="5">
    <source>
        <dbReference type="ARBA" id="ARBA00023136"/>
    </source>
</evidence>
<dbReference type="RefSeq" id="WP_146660629.1">
    <property type="nucleotide sequence ID" value="NZ_CP019791.1"/>
</dbReference>
<comment type="similarity">
    <text evidence="2 6">Belongs to the major facilitator superfamily. Proton-dependent oligopeptide transporter (POT/PTR) (TC 2.A.17) family.</text>
</comment>
<dbReference type="AlphaFoldDB" id="A0A1U9NJ93"/>
<dbReference type="OrthoDB" id="9772725at2"/>
<evidence type="ECO:0000256" key="4">
    <source>
        <dbReference type="ARBA" id="ARBA00022989"/>
    </source>
</evidence>
<comment type="subcellular location">
    <subcellularLocation>
        <location evidence="1 6">Membrane</location>
        <topology evidence="1 6">Multi-pass membrane protein</topology>
    </subcellularLocation>
</comment>
<gene>
    <name evidence="8" type="primary">dtpA</name>
    <name evidence="8" type="ORF">STSP2_01145</name>
</gene>
<evidence type="ECO:0000313" key="8">
    <source>
        <dbReference type="EMBL" id="AQT67991.1"/>
    </source>
</evidence>
<feature type="transmembrane region" description="Helical" evidence="7">
    <location>
        <begin position="379"/>
        <end position="400"/>
    </location>
</feature>
<evidence type="ECO:0000313" key="9">
    <source>
        <dbReference type="Proteomes" id="UP000189674"/>
    </source>
</evidence>
<feature type="transmembrane region" description="Helical" evidence="7">
    <location>
        <begin position="229"/>
        <end position="247"/>
    </location>
</feature>
<dbReference type="PROSITE" id="PS01022">
    <property type="entry name" value="PTR2_1"/>
    <property type="match status" value="1"/>
</dbReference>
<dbReference type="InterPro" id="IPR018456">
    <property type="entry name" value="PTR2_symporter_CS"/>
</dbReference>
<evidence type="ECO:0000256" key="7">
    <source>
        <dbReference type="SAM" id="Phobius"/>
    </source>
</evidence>
<evidence type="ECO:0000256" key="3">
    <source>
        <dbReference type="ARBA" id="ARBA00022692"/>
    </source>
</evidence>
<sequence length="436" mass="47253">MGDSAVENAGAGRMPGAVPHILMNKTGERFAFYGIRTILVVYMTRYLLDASGEAAPMGEEQAKSVFHYFTAAAYFLPVVGAVLSDALLGMFRTIVVFSLFYSAGALLLAVDGTRTGLYAAMVLLAVGSGVIKPCLSANVGEQFDKSNEHLMSRVYGWFYFAINVGAIGSMALTPWLLERFGPGLAFGVPAACMIVAMAAIWVGRGKMKRGEGAGMDFVRQILRWDTVRGVGHVFVIFLFVAVFWALFDQTSSAWILQAEKMDRRWLGVEFLPSQMPAVNAGLVMAGIPLFNYVVYPAMGKIFKLTALRKMGVGFFVTAGAFAISAMIERAIGAGAEVSIGWQVLAYVVLTAGEIMVSITAMEFSYTQAPREMKSFMMSIYFLSISLGNVFTAGVNTFIQNADGTSKLAGAEYYWFFAAVMAVAAVVFVPVARAYRR</sequence>
<dbReference type="GO" id="GO:0006857">
    <property type="term" value="P:oligopeptide transport"/>
    <property type="evidence" value="ECO:0007669"/>
    <property type="project" value="InterPro"/>
</dbReference>
<keyword evidence="3 6" id="KW-0812">Transmembrane</keyword>
<dbReference type="EMBL" id="CP019791">
    <property type="protein sequence ID" value="AQT67991.1"/>
    <property type="molecule type" value="Genomic_DNA"/>
</dbReference>
<dbReference type="Pfam" id="PF00854">
    <property type="entry name" value="PTR2"/>
    <property type="match status" value="2"/>
</dbReference>
<keyword evidence="4 7" id="KW-1133">Transmembrane helix</keyword>
<name>A0A1U9NJ93_9BACT</name>
<protein>
    <submittedName>
        <fullName evidence="8">Dipeptide and tripeptide permease A</fullName>
    </submittedName>
</protein>
<dbReference type="PROSITE" id="PS01023">
    <property type="entry name" value="PTR2_2"/>
    <property type="match status" value="1"/>
</dbReference>
<dbReference type="GO" id="GO:0022857">
    <property type="term" value="F:transmembrane transporter activity"/>
    <property type="evidence" value="ECO:0007669"/>
    <property type="project" value="InterPro"/>
</dbReference>
<dbReference type="InterPro" id="IPR036259">
    <property type="entry name" value="MFS_trans_sf"/>
</dbReference>
<keyword evidence="9" id="KW-1185">Reference proteome</keyword>
<dbReference type="InterPro" id="IPR000109">
    <property type="entry name" value="POT_fam"/>
</dbReference>
<dbReference type="Gene3D" id="1.20.1250.20">
    <property type="entry name" value="MFS general substrate transporter like domains"/>
    <property type="match status" value="2"/>
</dbReference>
<dbReference type="GO" id="GO:0016020">
    <property type="term" value="C:membrane"/>
    <property type="evidence" value="ECO:0007669"/>
    <property type="project" value="UniProtKB-SubCell"/>
</dbReference>
<feature type="transmembrane region" description="Helical" evidence="7">
    <location>
        <begin position="310"/>
        <end position="327"/>
    </location>
</feature>
<feature type="transmembrane region" description="Helical" evidence="7">
    <location>
        <begin position="339"/>
        <end position="358"/>
    </location>
</feature>
<reference evidence="9" key="1">
    <citation type="submission" date="2017-02" db="EMBL/GenBank/DDBJ databases">
        <title>Comparative genomics and description of representatives of a novel lineage of planctomycetes thriving in anoxic sediments.</title>
        <authorList>
            <person name="Spring S."/>
            <person name="Bunk B."/>
            <person name="Sproer C."/>
        </authorList>
    </citation>
    <scope>NUCLEOTIDE SEQUENCE [LARGE SCALE GENOMIC DNA]</scope>
    <source>
        <strain evidence="9">ST-NAGAB-D1</strain>
    </source>
</reference>
<evidence type="ECO:0000256" key="6">
    <source>
        <dbReference type="RuleBase" id="RU003755"/>
    </source>
</evidence>
<dbReference type="PANTHER" id="PTHR11654">
    <property type="entry name" value="OLIGOPEPTIDE TRANSPORTER-RELATED"/>
    <property type="match status" value="1"/>
</dbReference>
<feature type="transmembrane region" description="Helical" evidence="7">
    <location>
        <begin position="156"/>
        <end position="177"/>
    </location>
</feature>
<dbReference type="Proteomes" id="UP000189674">
    <property type="component" value="Chromosome"/>
</dbReference>
<evidence type="ECO:0000256" key="2">
    <source>
        <dbReference type="ARBA" id="ARBA00005982"/>
    </source>
</evidence>
<feature type="transmembrane region" description="Helical" evidence="7">
    <location>
        <begin position="412"/>
        <end position="434"/>
    </location>
</feature>
<dbReference type="STRING" id="1936003.STSP2_01145"/>
<feature type="transmembrane region" description="Helical" evidence="7">
    <location>
        <begin position="68"/>
        <end position="87"/>
    </location>
</feature>
<keyword evidence="6" id="KW-0813">Transport</keyword>
<keyword evidence="5 7" id="KW-0472">Membrane</keyword>
<proteinExistence type="inferred from homology"/>
<accession>A0A1U9NJ93</accession>
<dbReference type="KEGG" id="alus:STSP2_01145"/>
<feature type="transmembrane region" description="Helical" evidence="7">
    <location>
        <begin position="183"/>
        <end position="202"/>
    </location>
</feature>
<dbReference type="SUPFAM" id="SSF103473">
    <property type="entry name" value="MFS general substrate transporter"/>
    <property type="match status" value="1"/>
</dbReference>
<feature type="transmembrane region" description="Helical" evidence="7">
    <location>
        <begin position="277"/>
        <end position="298"/>
    </location>
</feature>
<organism evidence="8 9">
    <name type="scientific">Anaerohalosphaera lusitana</name>
    <dbReference type="NCBI Taxonomy" id="1936003"/>
    <lineage>
        <taxon>Bacteria</taxon>
        <taxon>Pseudomonadati</taxon>
        <taxon>Planctomycetota</taxon>
        <taxon>Phycisphaerae</taxon>
        <taxon>Sedimentisphaerales</taxon>
        <taxon>Anaerohalosphaeraceae</taxon>
        <taxon>Anaerohalosphaera</taxon>
    </lineage>
</organism>